<sequence length="79" mass="8604">MRYVLSSSKKSSSAFCRLPDGRDSRDSGGSRSSGNGSSGSNSSSSAALWTATLPTRHVLPSRCHSRLTFRRAIEERRNE</sequence>
<feature type="compositionally biased region" description="Low complexity" evidence="1">
    <location>
        <begin position="1"/>
        <end position="13"/>
    </location>
</feature>
<evidence type="ECO:0000313" key="2">
    <source>
        <dbReference type="EMBL" id="OAD52556.1"/>
    </source>
</evidence>
<keyword evidence="3" id="KW-1185">Reference proteome</keyword>
<organism evidence="2 3">
    <name type="scientific">Eufriesea mexicana</name>
    <dbReference type="NCBI Taxonomy" id="516756"/>
    <lineage>
        <taxon>Eukaryota</taxon>
        <taxon>Metazoa</taxon>
        <taxon>Ecdysozoa</taxon>
        <taxon>Arthropoda</taxon>
        <taxon>Hexapoda</taxon>
        <taxon>Insecta</taxon>
        <taxon>Pterygota</taxon>
        <taxon>Neoptera</taxon>
        <taxon>Endopterygota</taxon>
        <taxon>Hymenoptera</taxon>
        <taxon>Apocrita</taxon>
        <taxon>Aculeata</taxon>
        <taxon>Apoidea</taxon>
        <taxon>Anthophila</taxon>
        <taxon>Apidae</taxon>
        <taxon>Eufriesea</taxon>
    </lineage>
</organism>
<evidence type="ECO:0000256" key="1">
    <source>
        <dbReference type="SAM" id="MobiDB-lite"/>
    </source>
</evidence>
<accession>A0A310SCA4</accession>
<gene>
    <name evidence="2" type="ORF">WN48_00902</name>
</gene>
<name>A0A310SCA4_9HYME</name>
<evidence type="ECO:0000313" key="3">
    <source>
        <dbReference type="Proteomes" id="UP000250275"/>
    </source>
</evidence>
<proteinExistence type="predicted"/>
<dbReference type="AlphaFoldDB" id="A0A310SCA4"/>
<protein>
    <submittedName>
        <fullName evidence="2">Uncharacterized protein</fullName>
    </submittedName>
</protein>
<feature type="compositionally biased region" description="Low complexity" evidence="1">
    <location>
        <begin position="29"/>
        <end position="45"/>
    </location>
</feature>
<reference evidence="2 3" key="1">
    <citation type="submission" date="2015-07" db="EMBL/GenBank/DDBJ databases">
        <title>The genome of Eufriesea mexicana.</title>
        <authorList>
            <person name="Pan H."/>
            <person name="Kapheim K."/>
        </authorList>
    </citation>
    <scope>NUCLEOTIDE SEQUENCE [LARGE SCALE GENOMIC DNA]</scope>
    <source>
        <strain evidence="2">0111107269</strain>
        <tissue evidence="2">Whole body</tissue>
    </source>
</reference>
<feature type="compositionally biased region" description="Basic and acidic residues" evidence="1">
    <location>
        <begin position="19"/>
        <end position="28"/>
    </location>
</feature>
<dbReference type="EMBL" id="KQ771002">
    <property type="protein sequence ID" value="OAD52556.1"/>
    <property type="molecule type" value="Genomic_DNA"/>
</dbReference>
<feature type="region of interest" description="Disordered" evidence="1">
    <location>
        <begin position="1"/>
        <end position="47"/>
    </location>
</feature>
<dbReference type="Proteomes" id="UP000250275">
    <property type="component" value="Unassembled WGS sequence"/>
</dbReference>